<comment type="caution">
    <text evidence="4">The sequence shown here is derived from an EMBL/GenBank/DDBJ whole genome shotgun (WGS) entry which is preliminary data.</text>
</comment>
<accession>A0ABT2WTI1</accession>
<evidence type="ECO:0000313" key="4">
    <source>
        <dbReference type="EMBL" id="MCU9839205.1"/>
    </source>
</evidence>
<sequence>MVDQPSKMRIDKWLWHARFFKTRGLAAEAAGNGRTRVNGNRISKPAHAVAPGDVLTFVQAGNVRVIRVEALGVRRGPASEARTLYLDLDENRDTTPATDKRTKPRCPSVVKPRTSGLSVAEQGRS</sequence>
<reference evidence="4 5" key="1">
    <citation type="submission" date="2022-10" db="EMBL/GenBank/DDBJ databases">
        <title>Ruegeria sp. nov., isolated from ocean surface water.</title>
        <authorList>
            <person name="He W."/>
            <person name="Wang L."/>
            <person name="Zhang D.-F."/>
        </authorList>
    </citation>
    <scope>NUCLEOTIDE SEQUENCE [LARGE SCALE GENOMIC DNA]</scope>
    <source>
        <strain evidence="4 5">WL0004</strain>
    </source>
</reference>
<protein>
    <submittedName>
        <fullName evidence="4">RNA-binding S4 domain-containing protein</fullName>
    </submittedName>
</protein>
<dbReference type="SUPFAM" id="SSF55174">
    <property type="entry name" value="Alpha-L RNA-binding motif"/>
    <property type="match status" value="1"/>
</dbReference>
<dbReference type="Pfam" id="PF01479">
    <property type="entry name" value="S4"/>
    <property type="match status" value="1"/>
</dbReference>
<dbReference type="CDD" id="cd00165">
    <property type="entry name" value="S4"/>
    <property type="match status" value="1"/>
</dbReference>
<evidence type="ECO:0000259" key="3">
    <source>
        <dbReference type="SMART" id="SM00363"/>
    </source>
</evidence>
<proteinExistence type="predicted"/>
<dbReference type="SMART" id="SM00363">
    <property type="entry name" value="S4"/>
    <property type="match status" value="1"/>
</dbReference>
<feature type="region of interest" description="Disordered" evidence="2">
    <location>
        <begin position="86"/>
        <end position="125"/>
    </location>
</feature>
<dbReference type="Gene3D" id="3.10.290.10">
    <property type="entry name" value="RNA-binding S4 domain"/>
    <property type="match status" value="1"/>
</dbReference>
<dbReference type="InterPro" id="IPR036986">
    <property type="entry name" value="S4_RNA-bd_sf"/>
</dbReference>
<evidence type="ECO:0000256" key="1">
    <source>
        <dbReference type="PROSITE-ProRule" id="PRU00182"/>
    </source>
</evidence>
<dbReference type="RefSeq" id="WP_263389189.1">
    <property type="nucleotide sequence ID" value="NZ_JAOVQN010000016.1"/>
</dbReference>
<dbReference type="EMBL" id="JAOVQN010000016">
    <property type="protein sequence ID" value="MCU9839205.1"/>
    <property type="molecule type" value="Genomic_DNA"/>
</dbReference>
<name>A0ABT2WTI1_9RHOB</name>
<keyword evidence="1" id="KW-0694">RNA-binding</keyword>
<dbReference type="Proteomes" id="UP001321014">
    <property type="component" value="Unassembled WGS sequence"/>
</dbReference>
<organism evidence="4 5">
    <name type="scientific">Ruegeria marisflavi</name>
    <dbReference type="NCBI Taxonomy" id="2984152"/>
    <lineage>
        <taxon>Bacteria</taxon>
        <taxon>Pseudomonadati</taxon>
        <taxon>Pseudomonadota</taxon>
        <taxon>Alphaproteobacteria</taxon>
        <taxon>Rhodobacterales</taxon>
        <taxon>Roseobacteraceae</taxon>
        <taxon>Ruegeria</taxon>
    </lineage>
</organism>
<keyword evidence="5" id="KW-1185">Reference proteome</keyword>
<gene>
    <name evidence="4" type="ORF">OEZ49_15625</name>
</gene>
<evidence type="ECO:0000256" key="2">
    <source>
        <dbReference type="SAM" id="MobiDB-lite"/>
    </source>
</evidence>
<dbReference type="InterPro" id="IPR002942">
    <property type="entry name" value="S4_RNA-bd"/>
</dbReference>
<feature type="domain" description="RNA-binding S4" evidence="3">
    <location>
        <begin position="8"/>
        <end position="71"/>
    </location>
</feature>
<evidence type="ECO:0000313" key="5">
    <source>
        <dbReference type="Proteomes" id="UP001321014"/>
    </source>
</evidence>
<dbReference type="PROSITE" id="PS50889">
    <property type="entry name" value="S4"/>
    <property type="match status" value="1"/>
</dbReference>
<feature type="compositionally biased region" description="Basic and acidic residues" evidence="2">
    <location>
        <begin position="89"/>
        <end position="101"/>
    </location>
</feature>